<dbReference type="Proteomes" id="UP000006729">
    <property type="component" value="Chromosome 10"/>
</dbReference>
<organism evidence="1 2">
    <name type="scientific">Populus trichocarpa</name>
    <name type="common">Western balsam poplar</name>
    <name type="synonym">Populus balsamifera subsp. trichocarpa</name>
    <dbReference type="NCBI Taxonomy" id="3694"/>
    <lineage>
        <taxon>Eukaryota</taxon>
        <taxon>Viridiplantae</taxon>
        <taxon>Streptophyta</taxon>
        <taxon>Embryophyta</taxon>
        <taxon>Tracheophyta</taxon>
        <taxon>Spermatophyta</taxon>
        <taxon>Magnoliopsida</taxon>
        <taxon>eudicotyledons</taxon>
        <taxon>Gunneridae</taxon>
        <taxon>Pentapetalae</taxon>
        <taxon>rosids</taxon>
        <taxon>fabids</taxon>
        <taxon>Malpighiales</taxon>
        <taxon>Salicaceae</taxon>
        <taxon>Saliceae</taxon>
        <taxon>Populus</taxon>
    </lineage>
</organism>
<protein>
    <submittedName>
        <fullName evidence="1">Uncharacterized protein</fullName>
    </submittedName>
</protein>
<reference evidence="1 2" key="1">
    <citation type="journal article" date="2006" name="Science">
        <title>The genome of black cottonwood, Populus trichocarpa (Torr. &amp; Gray).</title>
        <authorList>
            <person name="Tuskan G.A."/>
            <person name="Difazio S."/>
            <person name="Jansson S."/>
            <person name="Bohlmann J."/>
            <person name="Grigoriev I."/>
            <person name="Hellsten U."/>
            <person name="Putnam N."/>
            <person name="Ralph S."/>
            <person name="Rombauts S."/>
            <person name="Salamov A."/>
            <person name="Schein J."/>
            <person name="Sterck L."/>
            <person name="Aerts A."/>
            <person name="Bhalerao R.R."/>
            <person name="Bhalerao R.P."/>
            <person name="Blaudez D."/>
            <person name="Boerjan W."/>
            <person name="Brun A."/>
            <person name="Brunner A."/>
            <person name="Busov V."/>
            <person name="Campbell M."/>
            <person name="Carlson J."/>
            <person name="Chalot M."/>
            <person name="Chapman J."/>
            <person name="Chen G.L."/>
            <person name="Cooper D."/>
            <person name="Coutinho P.M."/>
            <person name="Couturier J."/>
            <person name="Covert S."/>
            <person name="Cronk Q."/>
            <person name="Cunningham R."/>
            <person name="Davis J."/>
            <person name="Degroeve S."/>
            <person name="Dejardin A."/>
            <person name="Depamphilis C."/>
            <person name="Detter J."/>
            <person name="Dirks B."/>
            <person name="Dubchak I."/>
            <person name="Duplessis S."/>
            <person name="Ehlting J."/>
            <person name="Ellis B."/>
            <person name="Gendler K."/>
            <person name="Goodstein D."/>
            <person name="Gribskov M."/>
            <person name="Grimwood J."/>
            <person name="Groover A."/>
            <person name="Gunter L."/>
            <person name="Hamberger B."/>
            <person name="Heinze B."/>
            <person name="Helariutta Y."/>
            <person name="Henrissat B."/>
            <person name="Holligan D."/>
            <person name="Holt R."/>
            <person name="Huang W."/>
            <person name="Islam-Faridi N."/>
            <person name="Jones S."/>
            <person name="Jones-Rhoades M."/>
            <person name="Jorgensen R."/>
            <person name="Joshi C."/>
            <person name="Kangasjarvi J."/>
            <person name="Karlsson J."/>
            <person name="Kelleher C."/>
            <person name="Kirkpatrick R."/>
            <person name="Kirst M."/>
            <person name="Kohler A."/>
            <person name="Kalluri U."/>
            <person name="Larimer F."/>
            <person name="Leebens-Mack J."/>
            <person name="Leple J.C."/>
            <person name="Locascio P."/>
            <person name="Lou Y."/>
            <person name="Lucas S."/>
            <person name="Martin F."/>
            <person name="Montanini B."/>
            <person name="Napoli C."/>
            <person name="Nelson D.R."/>
            <person name="Nelson C."/>
            <person name="Nieminen K."/>
            <person name="Nilsson O."/>
            <person name="Pereda V."/>
            <person name="Peter G."/>
            <person name="Philippe R."/>
            <person name="Pilate G."/>
            <person name="Poliakov A."/>
            <person name="Razumovskaya J."/>
            <person name="Richardson P."/>
            <person name="Rinaldi C."/>
            <person name="Ritland K."/>
            <person name="Rouze P."/>
            <person name="Ryaboy D."/>
            <person name="Schmutz J."/>
            <person name="Schrader J."/>
            <person name="Segerman B."/>
            <person name="Shin H."/>
            <person name="Siddiqui A."/>
            <person name="Sterky F."/>
            <person name="Terry A."/>
            <person name="Tsai C.J."/>
            <person name="Uberbacher E."/>
            <person name="Unneberg P."/>
            <person name="Vahala J."/>
            <person name="Wall K."/>
            <person name="Wessler S."/>
            <person name="Yang G."/>
            <person name="Yin T."/>
            <person name="Douglas C."/>
            <person name="Marra M."/>
            <person name="Sandberg G."/>
            <person name="Van de Peer Y."/>
            <person name="Rokhsar D."/>
        </authorList>
    </citation>
    <scope>NUCLEOTIDE SEQUENCE [LARGE SCALE GENOMIC DNA]</scope>
    <source>
        <strain evidence="2">cv. Nisqually</strain>
    </source>
</reference>
<proteinExistence type="predicted"/>
<gene>
    <name evidence="1" type="ORF">POPTR_010G161901v4</name>
</gene>
<accession>A0ACC0SDR5</accession>
<comment type="caution">
    <text evidence="1">The sequence shown here is derived from an EMBL/GenBank/DDBJ whole genome shotgun (WGS) entry which is preliminary data.</text>
</comment>
<evidence type="ECO:0000313" key="2">
    <source>
        <dbReference type="Proteomes" id="UP000006729"/>
    </source>
</evidence>
<evidence type="ECO:0000313" key="1">
    <source>
        <dbReference type="EMBL" id="KAI9387376.1"/>
    </source>
</evidence>
<keyword evidence="2" id="KW-1185">Reference proteome</keyword>
<dbReference type="EMBL" id="CM009299">
    <property type="protein sequence ID" value="KAI9387376.1"/>
    <property type="molecule type" value="Genomic_DNA"/>
</dbReference>
<name>A0ACC0SDR5_POPTR</name>
<sequence length="113" mass="13316">MPLVLLFFYSLLPLSSSYLFMEFHAMKFSSLVSFFIEIKILFPALYHRPPFLSLVQAQEHLDNLNMIHVDLGLLSIYYQFHFLTIYFPIFISKFTIISLFLYIYKNVGVFLGA</sequence>